<evidence type="ECO:0000256" key="55">
    <source>
        <dbReference type="ARBA" id="ARBA00052725"/>
    </source>
</evidence>
<dbReference type="GO" id="GO:0005509">
    <property type="term" value="F:calcium ion binding"/>
    <property type="evidence" value="ECO:0007669"/>
    <property type="project" value="InterPro"/>
</dbReference>
<protein>
    <recommendedName>
        <fullName evidence="58">Lysophosphatidylcholine acyltransferase 1</fullName>
        <ecNumber evidence="29">2.3.1.23</ecNumber>
        <ecNumber evidence="57">2.3.1.25</ecNumber>
        <ecNumber evidence="8">2.3.1.51</ecNumber>
        <ecNumber evidence="56">2.3.1.67</ecNumber>
    </recommendedName>
    <alternativeName>
        <fullName evidence="62">1-acylglycerol-3-phosphate O-acyltransferase</fullName>
    </alternativeName>
    <alternativeName>
        <fullName evidence="60">1-acylglycerophosphocholine O-acyltransferase</fullName>
    </alternativeName>
    <alternativeName>
        <fullName evidence="63">1-alkenylglycerophosphocholine O-acyltransferase</fullName>
    </alternativeName>
    <alternativeName>
        <fullName evidence="59">1-alkylglycerophosphocholine O-acetyltransferase</fullName>
    </alternativeName>
    <alternativeName>
        <fullName evidence="61">Acetyl-CoA:lyso-platelet-activating factor acetyltransferase</fullName>
    </alternativeName>
    <alternativeName>
        <fullName evidence="64">Acyltransferase-like 2</fullName>
    </alternativeName>
</protein>
<comment type="catalytic activity">
    <reaction evidence="43">
        <text>1-hexadecanoyl-sn-glycero-3-phospho-(1'-sn-glycerol) + hexadecanoyl-CoA = 1,2-dihexadecanoyl-sn-glycero-3-phospho-(1'-sn-glycerol) + CoA</text>
        <dbReference type="Rhea" id="RHEA:35851"/>
        <dbReference type="ChEBI" id="CHEBI:57287"/>
        <dbReference type="ChEBI" id="CHEBI:57379"/>
        <dbReference type="ChEBI" id="CHEBI:72829"/>
        <dbReference type="ChEBI" id="CHEBI:75158"/>
    </reaction>
    <physiologicalReaction direction="left-to-right" evidence="43">
        <dbReference type="Rhea" id="RHEA:35852"/>
    </physiologicalReaction>
</comment>
<feature type="compositionally biased region" description="Low complexity" evidence="65">
    <location>
        <begin position="8"/>
        <end position="19"/>
    </location>
</feature>
<organism evidence="68 69">
    <name type="scientific">Cricetulus griseus</name>
    <name type="common">Chinese hamster</name>
    <name type="synonym">Cricetulus barabensis griseus</name>
    <dbReference type="NCBI Taxonomy" id="10029"/>
    <lineage>
        <taxon>Eukaryota</taxon>
        <taxon>Metazoa</taxon>
        <taxon>Chordata</taxon>
        <taxon>Craniata</taxon>
        <taxon>Vertebrata</taxon>
        <taxon>Euteleostomi</taxon>
        <taxon>Mammalia</taxon>
        <taxon>Eutheria</taxon>
        <taxon>Euarchontoglires</taxon>
        <taxon>Glires</taxon>
        <taxon>Rodentia</taxon>
        <taxon>Myomorpha</taxon>
        <taxon>Muroidea</taxon>
        <taxon>Cricetidae</taxon>
        <taxon>Cricetinae</taxon>
        <taxon>Cricetulus</taxon>
    </lineage>
</organism>
<evidence type="ECO:0000256" key="32">
    <source>
        <dbReference type="ARBA" id="ARBA00050162"/>
    </source>
</evidence>
<keyword evidence="13 66" id="KW-0812">Transmembrane</keyword>
<evidence type="ECO:0000256" key="39">
    <source>
        <dbReference type="ARBA" id="ARBA00051079"/>
    </source>
</evidence>
<dbReference type="Gene3D" id="1.10.238.10">
    <property type="entry name" value="EF-hand"/>
    <property type="match status" value="1"/>
</dbReference>
<dbReference type="EC" id="2.3.1.23" evidence="29"/>
<dbReference type="GO" id="GO:0005886">
    <property type="term" value="C:plasma membrane"/>
    <property type="evidence" value="ECO:0007669"/>
    <property type="project" value="UniProtKB-SubCell"/>
</dbReference>
<evidence type="ECO:0000256" key="57">
    <source>
        <dbReference type="ARBA" id="ARBA00067078"/>
    </source>
</evidence>
<dbReference type="PROSITE" id="PS00018">
    <property type="entry name" value="EF_HAND_1"/>
    <property type="match status" value="1"/>
</dbReference>
<keyword evidence="19 66" id="KW-1133">Transmembrane helix</keyword>
<evidence type="ECO:0000256" key="63">
    <source>
        <dbReference type="ARBA" id="ARBA00080539"/>
    </source>
</evidence>
<name>A0A8C2LIG3_CRIGR</name>
<evidence type="ECO:0000256" key="5">
    <source>
        <dbReference type="ARBA" id="ARBA00004648"/>
    </source>
</evidence>
<evidence type="ECO:0000256" key="29">
    <source>
        <dbReference type="ARBA" id="ARBA00026120"/>
    </source>
</evidence>
<keyword evidence="9" id="KW-1003">Cell membrane</keyword>
<evidence type="ECO:0000313" key="68">
    <source>
        <dbReference type="Ensembl" id="ENSCGRP00001004088.1"/>
    </source>
</evidence>
<evidence type="ECO:0000256" key="13">
    <source>
        <dbReference type="ARBA" id="ARBA00022692"/>
    </source>
</evidence>
<dbReference type="InterPro" id="IPR045252">
    <property type="entry name" value="LPCAT1-like"/>
</dbReference>
<dbReference type="GO" id="GO:0047159">
    <property type="term" value="F:plasmalogen synthase activity"/>
    <property type="evidence" value="ECO:0007669"/>
    <property type="project" value="UniProtKB-EC"/>
</dbReference>
<proteinExistence type="inferred from homology"/>
<evidence type="ECO:0000256" key="3">
    <source>
        <dbReference type="ARBA" id="ARBA00004401"/>
    </source>
</evidence>
<evidence type="ECO:0000256" key="25">
    <source>
        <dbReference type="ARBA" id="ARBA00023315"/>
    </source>
</evidence>
<dbReference type="GO" id="GO:0045732">
    <property type="term" value="P:positive regulation of protein catabolic process"/>
    <property type="evidence" value="ECO:0007669"/>
    <property type="project" value="Ensembl"/>
</dbReference>
<comment type="catalytic activity">
    <reaction evidence="52">
        <text>eicosanoyl-CoA + 1-hexadecanoyl-sn-glycero-3-phosphocholine = 1-hexadecanoyl-2-eicosanoyl-sn-glycero-3-phosphocholine + CoA</text>
        <dbReference type="Rhea" id="RHEA:43264"/>
        <dbReference type="ChEBI" id="CHEBI:57287"/>
        <dbReference type="ChEBI" id="CHEBI:57380"/>
        <dbReference type="ChEBI" id="CHEBI:72998"/>
        <dbReference type="ChEBI" id="CHEBI:82943"/>
    </reaction>
    <physiologicalReaction direction="left-to-right" evidence="52">
        <dbReference type="Rhea" id="RHEA:43265"/>
    </physiologicalReaction>
</comment>
<comment type="pathway">
    <text evidence="6">Lipid metabolism; phospholipid metabolism.</text>
</comment>
<comment type="catalytic activity">
    <reaction evidence="39">
        <text>1-O-octadecyl-sn-glycero-3-phosphocholine + hexadecanoyl-CoA = 1-O-octadecyl-2-hexadecanoyl-sn-glycero-3-phosphocholine + CoA</text>
        <dbReference type="Rhea" id="RHEA:37839"/>
        <dbReference type="ChEBI" id="CHEBI:57287"/>
        <dbReference type="ChEBI" id="CHEBI:57379"/>
        <dbReference type="ChEBI" id="CHEBI:75216"/>
        <dbReference type="ChEBI" id="CHEBI:75290"/>
    </reaction>
    <physiologicalReaction direction="left-to-right" evidence="39">
        <dbReference type="Rhea" id="RHEA:37840"/>
    </physiologicalReaction>
</comment>
<keyword evidence="16" id="KW-0256">Endoplasmic reticulum</keyword>
<sequence>MRLRGRGPRAAPSSSSGAGDARRLAPPGRNPFVHELRLSALQKAQVAFMTLTLFPIRLLFAAFMMLLAWPFALVASLGPPDKEPEQPMALWRKVVDFLLKAIMRTMWFAGGFHRVAVKGRQALPAEAAILTLAPHSSYFDAIPVTMTMSSIVMKAESRDIPIWGNHALSLTGAFIPGVPVQPVVLRYPNKLDTITWTWQGPGALKILWLTLCQFQNQVEIEFLPVYCPSEEEKRNPALYASNVRRVMAKALGVSVTDYTFEDCQLALAEGQLRLPADTCLLEFARLVRGLGLKPENLEKDLDKYSESARMKRGEKIGLPEFAAYLEVPVSDALEDMFLLFDESGDGEIDLREYVVALSVVCRPSQTLATIQLAFKMYGSPEDGSIDEISLSCILKTALGVSELTVTDLFQAIDQEEKGRITFDDFCRFAEMYPDFAEDYLYPDQTHFDNCAQTPPAPTPNGFCIDFSPENSDFGRKNFCKKVD</sequence>
<dbReference type="InterPro" id="IPR011992">
    <property type="entry name" value="EF-hand-dom_pair"/>
</dbReference>
<keyword evidence="17" id="KW-0106">Calcium</keyword>
<feature type="transmembrane region" description="Helical" evidence="66">
    <location>
        <begin position="46"/>
        <end position="72"/>
    </location>
</feature>
<evidence type="ECO:0000256" key="8">
    <source>
        <dbReference type="ARBA" id="ARBA00013211"/>
    </source>
</evidence>
<keyword evidence="20" id="KW-0333">Golgi apparatus</keyword>
<comment type="pathway">
    <text evidence="28">Phospholipid metabolism.</text>
</comment>
<comment type="catalytic activity">
    <reaction evidence="1">
        <text>a 1-acyl-sn-glycero-3-phosphate + an acyl-CoA = a 1,2-diacyl-sn-glycero-3-phosphate + CoA</text>
        <dbReference type="Rhea" id="RHEA:19709"/>
        <dbReference type="ChEBI" id="CHEBI:57287"/>
        <dbReference type="ChEBI" id="CHEBI:57970"/>
        <dbReference type="ChEBI" id="CHEBI:58342"/>
        <dbReference type="ChEBI" id="CHEBI:58608"/>
        <dbReference type="EC" id="2.3.1.51"/>
    </reaction>
</comment>
<dbReference type="AlphaFoldDB" id="A0A8C2LIG3"/>
<comment type="catalytic activity">
    <reaction evidence="41">
        <text>tetradecanoyl-CoA + 1-hexadecanoyl-sn-glycero-3-phosphocholine = 1-hexadecanoyl-2-tetradecanoyl-sn-glycero-3-phosphocholine + CoA</text>
        <dbReference type="Rhea" id="RHEA:37867"/>
        <dbReference type="ChEBI" id="CHEBI:57287"/>
        <dbReference type="ChEBI" id="CHEBI:57385"/>
        <dbReference type="ChEBI" id="CHEBI:72998"/>
        <dbReference type="ChEBI" id="CHEBI:75304"/>
    </reaction>
    <physiologicalReaction direction="left-to-right" evidence="41">
        <dbReference type="Rhea" id="RHEA:37868"/>
    </physiologicalReaction>
</comment>
<dbReference type="Ensembl" id="ENSCGRT00001006061.1">
    <property type="protein sequence ID" value="ENSCGRP00001004088.1"/>
    <property type="gene ID" value="ENSCGRG00001005110.1"/>
</dbReference>
<dbReference type="FunFam" id="1.10.238.10:FF:000379">
    <property type="entry name" value="Lysophosphatidylcholine acyltransferase 1"/>
    <property type="match status" value="1"/>
</dbReference>
<evidence type="ECO:0000256" key="46">
    <source>
        <dbReference type="ARBA" id="ARBA00051692"/>
    </source>
</evidence>
<comment type="catalytic activity">
    <reaction evidence="55">
        <text>(4Z,7Z,10Z,13Z,16Z,19Z)-docosahexaenoyl-CoA + 1-hexadecanoyl-sn-glycero-3-phosphocholine = 1-hexadecanoyl-2-(4Z,7Z,10Z,13Z,16Z,19Z-docosahexaenoyl)-sn-glycero-3-phosphocholine + CoA</text>
        <dbReference type="Rhea" id="RHEA:37475"/>
        <dbReference type="ChEBI" id="CHEBI:57287"/>
        <dbReference type="ChEBI" id="CHEBI:72998"/>
        <dbReference type="ChEBI" id="CHEBI:74298"/>
        <dbReference type="ChEBI" id="CHEBI:74963"/>
    </reaction>
    <physiologicalReaction direction="left-to-right" evidence="55">
        <dbReference type="Rhea" id="RHEA:37476"/>
    </physiologicalReaction>
</comment>
<evidence type="ECO:0000256" key="31">
    <source>
        <dbReference type="ARBA" id="ARBA00050110"/>
    </source>
</evidence>
<comment type="catalytic activity">
    <reaction evidence="38">
        <text>hexanoyl-CoA + 1-hexadecanoyl-sn-glycero-3-phosphocholine = 1-hexadecanoyl-2-hexanoyl-sn-glycero-3-phosphocholine + CoA</text>
        <dbReference type="Rhea" id="RHEA:37855"/>
        <dbReference type="ChEBI" id="CHEBI:57287"/>
        <dbReference type="ChEBI" id="CHEBI:62620"/>
        <dbReference type="ChEBI" id="CHEBI:72998"/>
        <dbReference type="ChEBI" id="CHEBI:75301"/>
    </reaction>
    <physiologicalReaction direction="left-to-right" evidence="38">
        <dbReference type="Rhea" id="RHEA:37856"/>
    </physiologicalReaction>
</comment>
<comment type="catalytic activity">
    <reaction evidence="53">
        <text>1-eicosanoyl-sn-glycero-3-phosphocholine + hexadecanoyl-CoA = 1-eicosanoyl-2-hexadecanoyl-sn-glycero-3-phosphocholine + CoA</text>
        <dbReference type="Rhea" id="RHEA:37843"/>
        <dbReference type="ChEBI" id="CHEBI:57287"/>
        <dbReference type="ChEBI" id="CHEBI:57379"/>
        <dbReference type="ChEBI" id="CHEBI:74968"/>
        <dbReference type="ChEBI" id="CHEBI:75294"/>
    </reaction>
    <physiologicalReaction direction="left-to-right" evidence="53">
        <dbReference type="Rhea" id="RHEA:37844"/>
    </physiologicalReaction>
</comment>
<dbReference type="GO" id="GO:0047184">
    <property type="term" value="F:1-acylglycerophosphocholine O-acyltransferase activity"/>
    <property type="evidence" value="ECO:0007669"/>
    <property type="project" value="UniProtKB-EC"/>
</dbReference>
<comment type="catalytic activity">
    <reaction evidence="42">
        <text>decanoyl-CoA + 1-hexadecanoyl-sn-glycero-3-phosphocholine = 1-hexadecanoyl-2-decanoyl-sn-glycero-3-phosphocholine + CoA</text>
        <dbReference type="Rhea" id="RHEA:37863"/>
        <dbReference type="ChEBI" id="CHEBI:57287"/>
        <dbReference type="ChEBI" id="CHEBI:61430"/>
        <dbReference type="ChEBI" id="CHEBI:72998"/>
        <dbReference type="ChEBI" id="CHEBI:75300"/>
    </reaction>
    <physiologicalReaction direction="left-to-right" evidence="42">
        <dbReference type="Rhea" id="RHEA:37864"/>
    </physiologicalReaction>
</comment>
<evidence type="ECO:0000256" key="22">
    <source>
        <dbReference type="ARBA" id="ARBA00023136"/>
    </source>
</evidence>
<evidence type="ECO:0000256" key="6">
    <source>
        <dbReference type="ARBA" id="ARBA00005074"/>
    </source>
</evidence>
<evidence type="ECO:0000313" key="69">
    <source>
        <dbReference type="Proteomes" id="UP000694386"/>
    </source>
</evidence>
<reference evidence="68" key="2">
    <citation type="submission" date="2025-09" db="UniProtKB">
        <authorList>
            <consortium name="Ensembl"/>
        </authorList>
    </citation>
    <scope>IDENTIFICATION</scope>
</reference>
<dbReference type="CDD" id="cd07991">
    <property type="entry name" value="LPLAT_LPCAT1-like"/>
    <property type="match status" value="1"/>
</dbReference>
<comment type="catalytic activity">
    <reaction evidence="33">
        <text>1-acyl-sn-glycero-3-phospho-(1'-sn-glycerol) + hexadecanoyl-CoA = 1-acyl-2-hexadecanoyl-sn-glycero-3-phospho-(1'-sn-glycerol) + CoA</text>
        <dbReference type="Rhea" id="RHEA:37807"/>
        <dbReference type="ChEBI" id="CHEBI:57287"/>
        <dbReference type="ChEBI" id="CHEBI:57379"/>
        <dbReference type="ChEBI" id="CHEBI:64840"/>
        <dbReference type="ChEBI" id="CHEBI:75280"/>
    </reaction>
    <physiologicalReaction direction="left-to-right" evidence="33">
        <dbReference type="Rhea" id="RHEA:37808"/>
    </physiologicalReaction>
</comment>
<evidence type="ECO:0000256" key="20">
    <source>
        <dbReference type="ARBA" id="ARBA00023034"/>
    </source>
</evidence>
<evidence type="ECO:0000256" key="30">
    <source>
        <dbReference type="ARBA" id="ARBA00047480"/>
    </source>
</evidence>
<dbReference type="GO" id="GO:2001246">
    <property type="term" value="P:negative regulation of phosphatidylcholine biosynthetic process"/>
    <property type="evidence" value="ECO:0007669"/>
    <property type="project" value="Ensembl"/>
</dbReference>
<comment type="catalytic activity">
    <reaction evidence="32">
        <text>1-(9Z-octadecenoyl)-sn-glycero-3-phosphocholine + hexadecanoyl-CoA = 1-(9Z-octadecenoyl)-2-hexadecanoyl-sn-glycero-3-phosphocholine + CoA</text>
        <dbReference type="Rhea" id="RHEA:37383"/>
        <dbReference type="ChEBI" id="CHEBI:28610"/>
        <dbReference type="ChEBI" id="CHEBI:57287"/>
        <dbReference type="ChEBI" id="CHEBI:57379"/>
        <dbReference type="ChEBI" id="CHEBI:74667"/>
    </reaction>
    <physiologicalReaction direction="left-to-right" evidence="32">
        <dbReference type="Rhea" id="RHEA:37384"/>
    </physiologicalReaction>
</comment>
<evidence type="ECO:0000256" key="54">
    <source>
        <dbReference type="ARBA" id="ARBA00052694"/>
    </source>
</evidence>
<comment type="catalytic activity">
    <reaction evidence="51">
        <text>1-tetradecanoyl-sn-glycero-3-phosphocholine + hexadecanoyl-CoA = 1-tetradecanoyl-2-hexadecanoyl-sn-glycero-3-phosphocholine + CoA</text>
        <dbReference type="Rhea" id="RHEA:37655"/>
        <dbReference type="ChEBI" id="CHEBI:57287"/>
        <dbReference type="ChEBI" id="CHEBI:57379"/>
        <dbReference type="ChEBI" id="CHEBI:64489"/>
        <dbReference type="ChEBI" id="CHEBI:75062"/>
    </reaction>
    <physiologicalReaction direction="left-to-right" evidence="51">
        <dbReference type="Rhea" id="RHEA:37656"/>
    </physiologicalReaction>
</comment>
<keyword evidence="15" id="KW-0677">Repeat</keyword>
<dbReference type="GO" id="GO:0000139">
    <property type="term" value="C:Golgi membrane"/>
    <property type="evidence" value="ECO:0007669"/>
    <property type="project" value="UniProtKB-SubCell"/>
</dbReference>
<evidence type="ECO:0000259" key="67">
    <source>
        <dbReference type="PROSITE" id="PS50222"/>
    </source>
</evidence>
<comment type="catalytic activity">
    <reaction evidence="30">
        <text>1-acyl-sn-glycero-3-phospho-(1'-sn-glycerol) + an acyl-CoA = a 1,2-diacyl-sn-glycero-3-phospho-(1'-sn-glycerol) + CoA</text>
        <dbReference type="Rhea" id="RHEA:33203"/>
        <dbReference type="ChEBI" id="CHEBI:57287"/>
        <dbReference type="ChEBI" id="CHEBI:58342"/>
        <dbReference type="ChEBI" id="CHEBI:64716"/>
        <dbReference type="ChEBI" id="CHEBI:64840"/>
    </reaction>
    <physiologicalReaction direction="left-to-right" evidence="30">
        <dbReference type="Rhea" id="RHEA:33204"/>
    </physiologicalReaction>
</comment>
<evidence type="ECO:0000256" key="41">
    <source>
        <dbReference type="ARBA" id="ARBA00051392"/>
    </source>
</evidence>
<keyword evidence="18" id="KW-0735">Signal-anchor</keyword>
<evidence type="ECO:0000256" key="64">
    <source>
        <dbReference type="ARBA" id="ARBA00083690"/>
    </source>
</evidence>
<evidence type="ECO:0000256" key="58">
    <source>
        <dbReference type="ARBA" id="ARBA00073955"/>
    </source>
</evidence>
<comment type="catalytic activity">
    <reaction evidence="45">
        <text>a 1-O-(1Z-alkenyl)-sn-glycero-3-phosphocholine + an acyl-CoA = a 1-O-(1Z-alkenyl)-2-acyl-sn-glycero-3-phosphocholine + CoA</text>
        <dbReference type="Rhea" id="RHEA:10344"/>
        <dbReference type="ChEBI" id="CHEBI:57287"/>
        <dbReference type="ChEBI" id="CHEBI:58342"/>
        <dbReference type="ChEBI" id="CHEBI:77286"/>
        <dbReference type="ChEBI" id="CHEBI:77287"/>
        <dbReference type="EC" id="2.3.1.25"/>
    </reaction>
</comment>
<comment type="catalytic activity">
    <reaction evidence="40">
        <text>dodecanoyl-CoA + 1-hexadecanoyl-sn-glycero-3-phosphocholine = 1-hexadecanoyl-2-dodecanoyl-sn-glycero-3-phosphocholine + CoA</text>
        <dbReference type="Rhea" id="RHEA:37515"/>
        <dbReference type="ChEBI" id="CHEBI:57287"/>
        <dbReference type="ChEBI" id="CHEBI:57375"/>
        <dbReference type="ChEBI" id="CHEBI:72998"/>
        <dbReference type="ChEBI" id="CHEBI:75018"/>
    </reaction>
    <physiologicalReaction direction="left-to-right" evidence="40">
        <dbReference type="Rhea" id="RHEA:37516"/>
    </physiologicalReaction>
</comment>
<reference evidence="68" key="1">
    <citation type="submission" date="2025-08" db="UniProtKB">
        <authorList>
            <consortium name="Ensembl"/>
        </authorList>
    </citation>
    <scope>IDENTIFICATION</scope>
</reference>
<dbReference type="GO" id="GO:0036151">
    <property type="term" value="P:phosphatidylcholine acyl-chain remodeling"/>
    <property type="evidence" value="ECO:0007669"/>
    <property type="project" value="Ensembl"/>
</dbReference>
<evidence type="ECO:0000256" key="43">
    <source>
        <dbReference type="ARBA" id="ARBA00051498"/>
    </source>
</evidence>
<comment type="subcellular location">
    <subcellularLocation>
        <location evidence="3">Cell membrane</location>
        <topology evidence="3">Single-pass type II membrane protein</topology>
    </subcellularLocation>
    <subcellularLocation>
        <location evidence="5">Endoplasmic reticulum membrane</location>
        <topology evidence="5">Single-pass type II membrane protein</topology>
    </subcellularLocation>
    <subcellularLocation>
        <location evidence="2">Golgi apparatus membrane</location>
        <topology evidence="2">Single-pass type II membrane protein</topology>
    </subcellularLocation>
    <subcellularLocation>
        <location evidence="4">Lipid droplet</location>
    </subcellularLocation>
</comment>
<comment type="catalytic activity">
    <reaction evidence="31">
        <text>a 1-acyl-sn-glycero-3-phosphocholine + hexadecanoyl-CoA = 1-acyl-2-hexadecanoyl-sn-glycero-3-phosphocholine + CoA</text>
        <dbReference type="Rhea" id="RHEA:37803"/>
        <dbReference type="ChEBI" id="CHEBI:57287"/>
        <dbReference type="ChEBI" id="CHEBI:57379"/>
        <dbReference type="ChEBI" id="CHEBI:58168"/>
        <dbReference type="ChEBI" id="CHEBI:75279"/>
    </reaction>
    <physiologicalReaction direction="left-to-right" evidence="31">
        <dbReference type="Rhea" id="RHEA:37804"/>
    </physiologicalReaction>
</comment>
<keyword evidence="12" id="KW-0808">Transferase</keyword>
<dbReference type="PANTHER" id="PTHR23063:SF57">
    <property type="entry name" value="LYSOPHOSPHATIDYLCHOLINE ACYLTRANSFERASE 1"/>
    <property type="match status" value="1"/>
</dbReference>
<evidence type="ECO:0000256" key="42">
    <source>
        <dbReference type="ARBA" id="ARBA00051483"/>
    </source>
</evidence>
<keyword evidence="10" id="KW-0444">Lipid biosynthesis</keyword>
<evidence type="ECO:0000256" key="36">
    <source>
        <dbReference type="ARBA" id="ARBA00050900"/>
    </source>
</evidence>
<dbReference type="InterPro" id="IPR002048">
    <property type="entry name" value="EF_hand_dom"/>
</dbReference>
<keyword evidence="23" id="KW-0594">Phospholipid biosynthesis</keyword>
<feature type="region of interest" description="Disordered" evidence="65">
    <location>
        <begin position="1"/>
        <end position="25"/>
    </location>
</feature>
<feature type="domain" description="EF-hand" evidence="67">
    <location>
        <begin position="328"/>
        <end position="363"/>
    </location>
</feature>
<dbReference type="PANTHER" id="PTHR23063">
    <property type="entry name" value="PHOSPHOLIPID ACYLTRANSFERASE"/>
    <property type="match status" value="1"/>
</dbReference>
<evidence type="ECO:0000256" key="18">
    <source>
        <dbReference type="ARBA" id="ARBA00022968"/>
    </source>
</evidence>
<comment type="catalytic activity">
    <reaction evidence="44">
        <text>1-O-hexadecyl-sn-glycero-3-phosphocholine + acetyl-CoA = 1-O-hexadecyl-2-acetyl-sn-glycero-3-phosphocholine + CoA</text>
        <dbReference type="Rhea" id="RHEA:37719"/>
        <dbReference type="ChEBI" id="CHEBI:44811"/>
        <dbReference type="ChEBI" id="CHEBI:57287"/>
        <dbReference type="ChEBI" id="CHEBI:57288"/>
        <dbReference type="ChEBI" id="CHEBI:64496"/>
    </reaction>
    <physiologicalReaction direction="left-to-right" evidence="44">
        <dbReference type="Rhea" id="RHEA:37720"/>
    </physiologicalReaction>
</comment>
<evidence type="ECO:0000256" key="49">
    <source>
        <dbReference type="ARBA" id="ARBA00051964"/>
    </source>
</evidence>
<evidence type="ECO:0000256" key="40">
    <source>
        <dbReference type="ARBA" id="ARBA00051266"/>
    </source>
</evidence>
<evidence type="ECO:0000256" key="44">
    <source>
        <dbReference type="ARBA" id="ARBA00051526"/>
    </source>
</evidence>
<dbReference type="SUPFAM" id="SSF47473">
    <property type="entry name" value="EF-hand"/>
    <property type="match status" value="1"/>
</dbReference>
<dbReference type="PROSITE" id="PS50222">
    <property type="entry name" value="EF_HAND_2"/>
    <property type="match status" value="2"/>
</dbReference>
<evidence type="ECO:0000256" key="37">
    <source>
        <dbReference type="ARBA" id="ARBA00050957"/>
    </source>
</evidence>
<evidence type="ECO:0000256" key="1">
    <source>
        <dbReference type="ARBA" id="ARBA00001141"/>
    </source>
</evidence>
<dbReference type="InterPro" id="IPR018247">
    <property type="entry name" value="EF_Hand_1_Ca_BS"/>
</dbReference>
<evidence type="ECO:0000256" key="52">
    <source>
        <dbReference type="ARBA" id="ARBA00052437"/>
    </source>
</evidence>
<evidence type="ECO:0000256" key="17">
    <source>
        <dbReference type="ARBA" id="ARBA00022837"/>
    </source>
</evidence>
<evidence type="ECO:0000256" key="47">
    <source>
        <dbReference type="ARBA" id="ARBA00051878"/>
    </source>
</evidence>
<keyword evidence="11" id="KW-0551">Lipid droplet</keyword>
<comment type="catalytic activity">
    <reaction evidence="47">
        <text>1-octadecanoyl-sn-glycero-3-phosphocholine + hexadecanoyl-CoA = 1-octadecanoyl-2-hexadecanoyl-sn-glycero-3-phosphocholine + CoA</text>
        <dbReference type="Rhea" id="RHEA:37527"/>
        <dbReference type="ChEBI" id="CHEBI:57287"/>
        <dbReference type="ChEBI" id="CHEBI:57379"/>
        <dbReference type="ChEBI" id="CHEBI:73858"/>
        <dbReference type="ChEBI" id="CHEBI:75026"/>
    </reaction>
    <physiologicalReaction direction="left-to-right" evidence="47">
        <dbReference type="Rhea" id="RHEA:37528"/>
    </physiologicalReaction>
</comment>
<evidence type="ECO:0000256" key="19">
    <source>
        <dbReference type="ARBA" id="ARBA00022989"/>
    </source>
</evidence>
<dbReference type="GO" id="GO:0005811">
    <property type="term" value="C:lipid droplet"/>
    <property type="evidence" value="ECO:0007669"/>
    <property type="project" value="UniProtKB-SubCell"/>
</dbReference>
<feature type="domain" description="EF-hand" evidence="67">
    <location>
        <begin position="400"/>
        <end position="435"/>
    </location>
</feature>
<comment type="similarity">
    <text evidence="7">Belongs to the 1-acyl-sn-glycerol-3-phosphate acyltransferase family.</text>
</comment>
<comment type="catalytic activity">
    <reaction evidence="26">
        <text>1-hexadecanoyl-sn-glycero-3-phosphocholine + hexadecanoyl-CoA = 1,2-dihexadecanoyl-sn-glycero-3-phosphocholine + CoA</text>
        <dbReference type="Rhea" id="RHEA:35983"/>
        <dbReference type="ChEBI" id="CHEBI:57287"/>
        <dbReference type="ChEBI" id="CHEBI:57379"/>
        <dbReference type="ChEBI" id="CHEBI:72998"/>
        <dbReference type="ChEBI" id="CHEBI:72999"/>
    </reaction>
    <physiologicalReaction direction="left-to-right" evidence="26">
        <dbReference type="Rhea" id="RHEA:35984"/>
    </physiologicalReaction>
</comment>
<evidence type="ECO:0000256" key="34">
    <source>
        <dbReference type="ARBA" id="ARBA00050747"/>
    </source>
</evidence>
<dbReference type="Proteomes" id="UP000694386">
    <property type="component" value="Unplaced"/>
</dbReference>
<evidence type="ECO:0000256" key="56">
    <source>
        <dbReference type="ARBA" id="ARBA00066989"/>
    </source>
</evidence>
<evidence type="ECO:0000256" key="23">
    <source>
        <dbReference type="ARBA" id="ARBA00023209"/>
    </source>
</evidence>
<comment type="catalytic activity">
    <reaction evidence="36">
        <text>1-O-hexadecyl-sn-glycero-3-phosphocholine + hexadecanoyl-CoA = 1-O-hexadecyl-2-hexadecanoyl-sn-glycero-3-phosphocholine + CoA</text>
        <dbReference type="Rhea" id="RHEA:37811"/>
        <dbReference type="ChEBI" id="CHEBI:57287"/>
        <dbReference type="ChEBI" id="CHEBI:57379"/>
        <dbReference type="ChEBI" id="CHEBI:64496"/>
        <dbReference type="ChEBI" id="CHEBI:72744"/>
    </reaction>
    <physiologicalReaction direction="left-to-right" evidence="36">
        <dbReference type="Rhea" id="RHEA:37812"/>
    </physiologicalReaction>
</comment>
<evidence type="ECO:0000256" key="14">
    <source>
        <dbReference type="ARBA" id="ARBA00022723"/>
    </source>
</evidence>
<comment type="catalytic activity">
    <reaction evidence="27">
        <text>a 1-acyl-sn-glycero-3-phosphocholine + an acyl-CoA = a 1,2-diacyl-sn-glycero-3-phosphocholine + CoA</text>
        <dbReference type="Rhea" id="RHEA:12937"/>
        <dbReference type="ChEBI" id="CHEBI:57287"/>
        <dbReference type="ChEBI" id="CHEBI:57643"/>
        <dbReference type="ChEBI" id="CHEBI:58168"/>
        <dbReference type="ChEBI" id="CHEBI:58342"/>
        <dbReference type="EC" id="2.3.1.23"/>
    </reaction>
</comment>
<evidence type="ECO:0000256" key="15">
    <source>
        <dbReference type="ARBA" id="ARBA00022737"/>
    </source>
</evidence>
<comment type="catalytic activity">
    <reaction evidence="35">
        <text>a 1-acyl-sn-glycero-3-phosphate + hexadecanoyl-CoA = 1-acyl-2-hexadecanoyl-sn-glycero-3-phosphate + CoA</text>
        <dbReference type="Rhea" id="RHEA:33315"/>
        <dbReference type="ChEBI" id="CHEBI:57287"/>
        <dbReference type="ChEBI" id="CHEBI:57379"/>
        <dbReference type="ChEBI" id="CHEBI:57970"/>
        <dbReference type="ChEBI" id="CHEBI:64862"/>
    </reaction>
    <physiologicalReaction direction="left-to-right" evidence="35">
        <dbReference type="Rhea" id="RHEA:33316"/>
    </physiologicalReaction>
</comment>
<evidence type="ECO:0000256" key="2">
    <source>
        <dbReference type="ARBA" id="ARBA00004323"/>
    </source>
</evidence>
<keyword evidence="25" id="KW-0012">Acyltransferase</keyword>
<evidence type="ECO:0000256" key="33">
    <source>
        <dbReference type="ARBA" id="ARBA00050502"/>
    </source>
</evidence>
<evidence type="ECO:0000256" key="21">
    <source>
        <dbReference type="ARBA" id="ARBA00023098"/>
    </source>
</evidence>
<dbReference type="GO" id="GO:0006656">
    <property type="term" value="P:phosphatidylcholine biosynthetic process"/>
    <property type="evidence" value="ECO:0007669"/>
    <property type="project" value="Ensembl"/>
</dbReference>
<comment type="catalytic activity">
    <reaction evidence="34">
        <text>a 1-O-(1Z-alkenyl)-sn-glycero-3-phosphocholine + hexadecanoyl-CoA = 1-O-(1Z)-alkenyl-2-hexadecanoyl-sn-glycero-3-phosphocholine + CoA</text>
        <dbReference type="Rhea" id="RHEA:37819"/>
        <dbReference type="ChEBI" id="CHEBI:57287"/>
        <dbReference type="ChEBI" id="CHEBI:57379"/>
        <dbReference type="ChEBI" id="CHEBI:77287"/>
        <dbReference type="ChEBI" id="CHEBI:77304"/>
    </reaction>
    <physiologicalReaction direction="left-to-right" evidence="34">
        <dbReference type="Rhea" id="RHEA:37820"/>
    </physiologicalReaction>
</comment>
<evidence type="ECO:0000256" key="26">
    <source>
        <dbReference type="ARBA" id="ARBA00024460"/>
    </source>
</evidence>
<dbReference type="GO" id="GO:0060041">
    <property type="term" value="P:retina development in camera-type eye"/>
    <property type="evidence" value="ECO:0007669"/>
    <property type="project" value="Ensembl"/>
</dbReference>
<evidence type="ECO:0000256" key="45">
    <source>
        <dbReference type="ARBA" id="ARBA00051685"/>
    </source>
</evidence>
<comment type="catalytic activity">
    <reaction evidence="37">
        <text>1-hexadecanoyl-sn-glycero-3-phosphocholine + acetyl-CoA = 1-hexadecanoyl-2-acetyl-sn-glycero-3-phosphocholine + CoA</text>
        <dbReference type="Rhea" id="RHEA:37703"/>
        <dbReference type="ChEBI" id="CHEBI:57287"/>
        <dbReference type="ChEBI" id="CHEBI:57288"/>
        <dbReference type="ChEBI" id="CHEBI:72998"/>
        <dbReference type="ChEBI" id="CHEBI:75219"/>
    </reaction>
    <physiologicalReaction direction="left-to-right" evidence="37">
        <dbReference type="Rhea" id="RHEA:37704"/>
    </physiologicalReaction>
</comment>
<comment type="catalytic activity">
    <reaction evidence="48">
        <text>(9Z,12Z)-octadecadienoyl-CoA + 1-hexadecanoyl-sn-glycero-3-phosphocholine = 1-hexadecanoyl-2-(9Z,12Z-octadecadienoyl)-sn-glycero-3-phosphocholine + CoA</text>
        <dbReference type="Rhea" id="RHEA:35995"/>
        <dbReference type="ChEBI" id="CHEBI:57287"/>
        <dbReference type="ChEBI" id="CHEBI:57383"/>
        <dbReference type="ChEBI" id="CHEBI:72998"/>
        <dbReference type="ChEBI" id="CHEBI:73002"/>
    </reaction>
    <physiologicalReaction direction="left-to-right" evidence="48">
        <dbReference type="Rhea" id="RHEA:35996"/>
    </physiologicalReaction>
</comment>
<comment type="catalytic activity">
    <reaction evidence="50">
        <text>a 1-O-alkyl-sn-glycero-3-phosphocholine + acetyl-CoA = a 1-O-alkyl-2-acetyl-sn-glycero-3-phosphocholine + CoA</text>
        <dbReference type="Rhea" id="RHEA:18461"/>
        <dbReference type="ChEBI" id="CHEBI:30909"/>
        <dbReference type="ChEBI" id="CHEBI:36707"/>
        <dbReference type="ChEBI" id="CHEBI:57287"/>
        <dbReference type="ChEBI" id="CHEBI:57288"/>
        <dbReference type="EC" id="2.3.1.67"/>
    </reaction>
</comment>
<evidence type="ECO:0000256" key="38">
    <source>
        <dbReference type="ARBA" id="ARBA00050971"/>
    </source>
</evidence>
<keyword evidence="21" id="KW-0443">Lipid metabolism</keyword>
<dbReference type="Pfam" id="PF13833">
    <property type="entry name" value="EF-hand_8"/>
    <property type="match status" value="1"/>
</dbReference>
<comment type="catalytic activity">
    <reaction evidence="46">
        <text>1-dodecanoyl-sn-glycero-3-phosphocholine + hexadecanoyl-CoA = 1-dodecanoyl-2-hexadecanoyl-sn-glycero-3-phosphocholine + CoA</text>
        <dbReference type="Rhea" id="RHEA:37511"/>
        <dbReference type="ChEBI" id="CHEBI:57287"/>
        <dbReference type="ChEBI" id="CHEBI:57379"/>
        <dbReference type="ChEBI" id="CHEBI:74966"/>
        <dbReference type="ChEBI" id="CHEBI:75017"/>
    </reaction>
    <physiologicalReaction direction="left-to-right" evidence="46">
        <dbReference type="Rhea" id="RHEA:37512"/>
    </physiologicalReaction>
</comment>
<dbReference type="SMART" id="SM00054">
    <property type="entry name" value="EFh"/>
    <property type="match status" value="2"/>
</dbReference>
<dbReference type="GO" id="GO:0005789">
    <property type="term" value="C:endoplasmic reticulum membrane"/>
    <property type="evidence" value="ECO:0007669"/>
    <property type="project" value="UniProtKB-SubCell"/>
</dbReference>
<keyword evidence="24" id="KW-1208">Phospholipid metabolism</keyword>
<evidence type="ECO:0000256" key="51">
    <source>
        <dbReference type="ARBA" id="ARBA00052357"/>
    </source>
</evidence>
<evidence type="ECO:0000256" key="62">
    <source>
        <dbReference type="ARBA" id="ARBA00079784"/>
    </source>
</evidence>
<evidence type="ECO:0000256" key="53">
    <source>
        <dbReference type="ARBA" id="ARBA00052662"/>
    </source>
</evidence>
<evidence type="ECO:0000256" key="24">
    <source>
        <dbReference type="ARBA" id="ARBA00023264"/>
    </source>
</evidence>
<evidence type="ECO:0000256" key="59">
    <source>
        <dbReference type="ARBA" id="ARBA00077633"/>
    </source>
</evidence>
<evidence type="ECO:0000256" key="11">
    <source>
        <dbReference type="ARBA" id="ARBA00022677"/>
    </source>
</evidence>
<keyword evidence="14" id="KW-0479">Metal-binding</keyword>
<comment type="catalytic activity">
    <reaction evidence="49">
        <text>octanoyl-CoA + 1-hexadecanoyl-sn-glycero-3-phosphocholine = 1-hexadecanoyl-2-octanoyl-sn-glycero-3-phosphocholine + CoA</text>
        <dbReference type="Rhea" id="RHEA:37859"/>
        <dbReference type="ChEBI" id="CHEBI:57287"/>
        <dbReference type="ChEBI" id="CHEBI:57386"/>
        <dbReference type="ChEBI" id="CHEBI:72998"/>
        <dbReference type="ChEBI" id="CHEBI:75302"/>
    </reaction>
    <physiologicalReaction direction="left-to-right" evidence="49">
        <dbReference type="Rhea" id="RHEA:37860"/>
    </physiologicalReaction>
</comment>
<evidence type="ECO:0000256" key="27">
    <source>
        <dbReference type="ARBA" id="ARBA00024623"/>
    </source>
</evidence>
<evidence type="ECO:0000256" key="48">
    <source>
        <dbReference type="ARBA" id="ARBA00051927"/>
    </source>
</evidence>
<dbReference type="SUPFAM" id="SSF69593">
    <property type="entry name" value="Glycerol-3-phosphate (1)-acyltransferase"/>
    <property type="match status" value="1"/>
</dbReference>
<dbReference type="GO" id="GO:0047191">
    <property type="term" value="F:1-alkylglycerophosphocholine O-acyltransferase activity"/>
    <property type="evidence" value="ECO:0007669"/>
    <property type="project" value="Ensembl"/>
</dbReference>
<dbReference type="EC" id="2.3.1.67" evidence="56"/>
<evidence type="ECO:0000256" key="10">
    <source>
        <dbReference type="ARBA" id="ARBA00022516"/>
    </source>
</evidence>
<dbReference type="GO" id="GO:0043129">
    <property type="term" value="P:surfactant homeostasis"/>
    <property type="evidence" value="ECO:0007669"/>
    <property type="project" value="Ensembl"/>
</dbReference>
<evidence type="ECO:0000256" key="7">
    <source>
        <dbReference type="ARBA" id="ARBA00008655"/>
    </source>
</evidence>
<evidence type="ECO:0000256" key="28">
    <source>
        <dbReference type="ARBA" id="ARBA00025707"/>
    </source>
</evidence>
<evidence type="ECO:0000256" key="16">
    <source>
        <dbReference type="ARBA" id="ARBA00022824"/>
    </source>
</evidence>
<dbReference type="GO" id="GO:0047192">
    <property type="term" value="F:1-alkylglycerophosphocholine O-acetyltransferase activity"/>
    <property type="evidence" value="ECO:0007669"/>
    <property type="project" value="UniProtKB-EC"/>
</dbReference>
<comment type="catalytic activity">
    <reaction evidence="54">
        <text>1-hexadecanoyl-sn-glycero-3-phosphocholine + (9Z)-octadecenoyl-CoA = 1-hexadecanoyl-2-(9Z-octadecenoyl)-sn-glycero-3-phosphocholine + CoA</text>
        <dbReference type="Rhea" id="RHEA:35991"/>
        <dbReference type="ChEBI" id="CHEBI:57287"/>
        <dbReference type="ChEBI" id="CHEBI:57387"/>
        <dbReference type="ChEBI" id="CHEBI:72998"/>
        <dbReference type="ChEBI" id="CHEBI:73001"/>
    </reaction>
    <physiologicalReaction direction="left-to-right" evidence="54">
        <dbReference type="Rhea" id="RHEA:35992"/>
    </physiologicalReaction>
</comment>
<evidence type="ECO:0000256" key="9">
    <source>
        <dbReference type="ARBA" id="ARBA00022475"/>
    </source>
</evidence>
<evidence type="ECO:0000256" key="12">
    <source>
        <dbReference type="ARBA" id="ARBA00022679"/>
    </source>
</evidence>
<evidence type="ECO:0000256" key="61">
    <source>
        <dbReference type="ARBA" id="ARBA00078606"/>
    </source>
</evidence>
<evidence type="ECO:0000256" key="65">
    <source>
        <dbReference type="SAM" id="MobiDB-lite"/>
    </source>
</evidence>
<dbReference type="GO" id="GO:0030163">
    <property type="term" value="P:protein catabolic process"/>
    <property type="evidence" value="ECO:0007669"/>
    <property type="project" value="Ensembl"/>
</dbReference>
<evidence type="ECO:0000256" key="60">
    <source>
        <dbReference type="ARBA" id="ARBA00078384"/>
    </source>
</evidence>
<dbReference type="EC" id="2.3.1.51" evidence="8"/>
<accession>A0A8C2LIG3</accession>
<evidence type="ECO:0000256" key="66">
    <source>
        <dbReference type="SAM" id="Phobius"/>
    </source>
</evidence>
<evidence type="ECO:0000256" key="35">
    <source>
        <dbReference type="ARBA" id="ARBA00050784"/>
    </source>
</evidence>
<evidence type="ECO:0000256" key="4">
    <source>
        <dbReference type="ARBA" id="ARBA00004502"/>
    </source>
</evidence>
<dbReference type="EC" id="2.3.1.25" evidence="57"/>
<dbReference type="GO" id="GO:0003841">
    <property type="term" value="F:1-acylglycerol-3-phosphate O-acyltransferase activity"/>
    <property type="evidence" value="ECO:0007669"/>
    <property type="project" value="UniProtKB-EC"/>
</dbReference>
<keyword evidence="22 66" id="KW-0472">Membrane</keyword>
<evidence type="ECO:0000256" key="50">
    <source>
        <dbReference type="ARBA" id="ARBA00052300"/>
    </source>
</evidence>